<evidence type="ECO:0000256" key="9">
    <source>
        <dbReference type="SAM" id="Phobius"/>
    </source>
</evidence>
<dbReference type="Gene3D" id="1.10.630.10">
    <property type="entry name" value="Cytochrome P450"/>
    <property type="match status" value="1"/>
</dbReference>
<dbReference type="GO" id="GO:0020037">
    <property type="term" value="F:heme binding"/>
    <property type="evidence" value="ECO:0007669"/>
    <property type="project" value="InterPro"/>
</dbReference>
<evidence type="ECO:0000256" key="2">
    <source>
        <dbReference type="ARBA" id="ARBA00010617"/>
    </source>
</evidence>
<dbReference type="EMBL" id="WVTA01000008">
    <property type="protein sequence ID" value="KAK3208195.1"/>
    <property type="molecule type" value="Genomic_DNA"/>
</dbReference>
<name>A0AAN6LXU4_9PLEO</name>
<keyword evidence="3 7" id="KW-0479">Metal-binding</keyword>
<proteinExistence type="inferred from homology"/>
<keyword evidence="9" id="KW-0812">Transmembrane</keyword>
<dbReference type="Proteomes" id="UP001280581">
    <property type="component" value="Unassembled WGS sequence"/>
</dbReference>
<dbReference type="GO" id="GO:0016705">
    <property type="term" value="F:oxidoreductase activity, acting on paired donors, with incorporation or reduction of molecular oxygen"/>
    <property type="evidence" value="ECO:0007669"/>
    <property type="project" value="InterPro"/>
</dbReference>
<reference evidence="10 11" key="1">
    <citation type="submission" date="2021-02" db="EMBL/GenBank/DDBJ databases">
        <title>Genome assembly of Pseudopithomyces chartarum.</title>
        <authorList>
            <person name="Jauregui R."/>
            <person name="Singh J."/>
            <person name="Voisey C."/>
        </authorList>
    </citation>
    <scope>NUCLEOTIDE SEQUENCE [LARGE SCALE GENOMIC DNA]</scope>
    <source>
        <strain evidence="10 11">AGR01</strain>
    </source>
</reference>
<accession>A0AAN6LXU4</accession>
<dbReference type="SUPFAM" id="SSF48264">
    <property type="entry name" value="Cytochrome P450"/>
    <property type="match status" value="1"/>
</dbReference>
<dbReference type="InterPro" id="IPR002401">
    <property type="entry name" value="Cyt_P450_E_grp-I"/>
</dbReference>
<dbReference type="PANTHER" id="PTHR24305">
    <property type="entry name" value="CYTOCHROME P450"/>
    <property type="match status" value="1"/>
</dbReference>
<keyword evidence="9" id="KW-0472">Membrane</keyword>
<keyword evidence="6 8" id="KW-0503">Monooxygenase</keyword>
<evidence type="ECO:0008006" key="12">
    <source>
        <dbReference type="Google" id="ProtNLM"/>
    </source>
</evidence>
<feature type="transmembrane region" description="Helical" evidence="9">
    <location>
        <begin position="12"/>
        <end position="34"/>
    </location>
</feature>
<keyword evidence="5 7" id="KW-0408">Iron</keyword>
<dbReference type="GO" id="GO:0004497">
    <property type="term" value="F:monooxygenase activity"/>
    <property type="evidence" value="ECO:0007669"/>
    <property type="project" value="UniProtKB-KW"/>
</dbReference>
<gene>
    <name evidence="10" type="ORF">GRF29_96g1762469</name>
</gene>
<comment type="caution">
    <text evidence="10">The sequence shown here is derived from an EMBL/GenBank/DDBJ whole genome shotgun (WGS) entry which is preliminary data.</text>
</comment>
<evidence type="ECO:0000256" key="8">
    <source>
        <dbReference type="RuleBase" id="RU000461"/>
    </source>
</evidence>
<evidence type="ECO:0000256" key="3">
    <source>
        <dbReference type="ARBA" id="ARBA00022723"/>
    </source>
</evidence>
<feature type="binding site" description="axial binding residue" evidence="7">
    <location>
        <position position="459"/>
    </location>
    <ligand>
        <name>heme</name>
        <dbReference type="ChEBI" id="CHEBI:30413"/>
    </ligand>
    <ligandPart>
        <name>Fe</name>
        <dbReference type="ChEBI" id="CHEBI:18248"/>
    </ligandPart>
</feature>
<dbReference type="InterPro" id="IPR050121">
    <property type="entry name" value="Cytochrome_P450_monoxygenase"/>
</dbReference>
<dbReference type="PRINTS" id="PR00463">
    <property type="entry name" value="EP450I"/>
</dbReference>
<keyword evidence="9" id="KW-1133">Transmembrane helix</keyword>
<evidence type="ECO:0000313" key="11">
    <source>
        <dbReference type="Proteomes" id="UP001280581"/>
    </source>
</evidence>
<keyword evidence="4 8" id="KW-0560">Oxidoreductase</keyword>
<keyword evidence="7 8" id="KW-0349">Heme</keyword>
<evidence type="ECO:0000256" key="5">
    <source>
        <dbReference type="ARBA" id="ARBA00023004"/>
    </source>
</evidence>
<comment type="similarity">
    <text evidence="2 8">Belongs to the cytochrome P450 family.</text>
</comment>
<evidence type="ECO:0000256" key="4">
    <source>
        <dbReference type="ARBA" id="ARBA00023002"/>
    </source>
</evidence>
<dbReference type="GO" id="GO:0005506">
    <property type="term" value="F:iron ion binding"/>
    <property type="evidence" value="ECO:0007669"/>
    <property type="project" value="InterPro"/>
</dbReference>
<evidence type="ECO:0000256" key="1">
    <source>
        <dbReference type="ARBA" id="ARBA00001971"/>
    </source>
</evidence>
<sequence>MISSVVWTTLSYVPLALSLYVSYGITLGIYRVYFSPLSHIPGPKLAAATRWYEFYYDAIKVAKFYKQIEKLHAQYGPIVRITPFEVHISDPNYVNELYSMRVKVDKDPWYYSWLDRNGSVFATVDSDLHKIRSMPIKKGLSSASISRVEGMIKEHMSRFIRCMTKARDAGQPINMEYIYRSFAIDVVSDIALPQSMAFLETPDYGETYHEYTRNFVVYIAIWNRHFPIIASLINAMPRWVFALQGKTALSIFDSMASIKEQANKVIQNGGKSITDKPIPVIMNEVYRSDEIPPSEKTQKRLFEEITIVIGAGSETTGTTLLTITYYVLANPTILQTLRAEIEKHFTEAERQEILGYKQLESLPYLTAVITEGIRVSSSVSGRLPRINRSQPMTYTSPLPHSKTYTIPPSSVISMSYREMHHHPESFPSPSTFDPERFLGDSKAANMKSFIGFGRGARSCVGQALAWAELYMVVGNLFSKFDVRLAEGVEEADVLMEYEGFSPFIAEGRKGVWLDVRR</sequence>
<dbReference type="InterPro" id="IPR001128">
    <property type="entry name" value="Cyt_P450"/>
</dbReference>
<evidence type="ECO:0000256" key="6">
    <source>
        <dbReference type="ARBA" id="ARBA00023033"/>
    </source>
</evidence>
<protein>
    <recommendedName>
        <fullName evidence="12">Cytochrome P450</fullName>
    </recommendedName>
</protein>
<evidence type="ECO:0000313" key="10">
    <source>
        <dbReference type="EMBL" id="KAK3208195.1"/>
    </source>
</evidence>
<keyword evidence="11" id="KW-1185">Reference proteome</keyword>
<organism evidence="10 11">
    <name type="scientific">Pseudopithomyces chartarum</name>
    <dbReference type="NCBI Taxonomy" id="1892770"/>
    <lineage>
        <taxon>Eukaryota</taxon>
        <taxon>Fungi</taxon>
        <taxon>Dikarya</taxon>
        <taxon>Ascomycota</taxon>
        <taxon>Pezizomycotina</taxon>
        <taxon>Dothideomycetes</taxon>
        <taxon>Pleosporomycetidae</taxon>
        <taxon>Pleosporales</taxon>
        <taxon>Massarineae</taxon>
        <taxon>Didymosphaeriaceae</taxon>
        <taxon>Pseudopithomyces</taxon>
    </lineage>
</organism>
<evidence type="ECO:0000256" key="7">
    <source>
        <dbReference type="PIRSR" id="PIRSR602401-1"/>
    </source>
</evidence>
<dbReference type="InterPro" id="IPR036396">
    <property type="entry name" value="Cyt_P450_sf"/>
</dbReference>
<dbReference type="PROSITE" id="PS00086">
    <property type="entry name" value="CYTOCHROME_P450"/>
    <property type="match status" value="1"/>
</dbReference>
<dbReference type="PANTHER" id="PTHR24305:SF157">
    <property type="entry name" value="N-ACETYLTRYPTOPHAN 6-HYDROXYLASE IVOC-RELATED"/>
    <property type="match status" value="1"/>
</dbReference>
<dbReference type="Pfam" id="PF00067">
    <property type="entry name" value="p450"/>
    <property type="match status" value="1"/>
</dbReference>
<dbReference type="AlphaFoldDB" id="A0AAN6LXU4"/>
<dbReference type="PRINTS" id="PR00385">
    <property type="entry name" value="P450"/>
</dbReference>
<dbReference type="CDD" id="cd11062">
    <property type="entry name" value="CYP58-like"/>
    <property type="match status" value="1"/>
</dbReference>
<comment type="cofactor">
    <cofactor evidence="1 7">
        <name>heme</name>
        <dbReference type="ChEBI" id="CHEBI:30413"/>
    </cofactor>
</comment>
<dbReference type="InterPro" id="IPR017972">
    <property type="entry name" value="Cyt_P450_CS"/>
</dbReference>